<evidence type="ECO:0000313" key="1">
    <source>
        <dbReference type="EMBL" id="JAD49618.1"/>
    </source>
</evidence>
<accession>A0A0A9AIG6</accession>
<name>A0A0A9AIG6_ARUDO</name>
<dbReference type="EMBL" id="GBRH01248277">
    <property type="protein sequence ID" value="JAD49618.1"/>
    <property type="molecule type" value="Transcribed_RNA"/>
</dbReference>
<protein>
    <submittedName>
        <fullName evidence="1">Uncharacterized protein</fullName>
    </submittedName>
</protein>
<reference evidence="1" key="1">
    <citation type="submission" date="2014-09" db="EMBL/GenBank/DDBJ databases">
        <authorList>
            <person name="Magalhaes I.L.F."/>
            <person name="Oliveira U."/>
            <person name="Santos F.R."/>
            <person name="Vidigal T.H.D.A."/>
            <person name="Brescovit A.D."/>
            <person name="Santos A.J."/>
        </authorList>
    </citation>
    <scope>NUCLEOTIDE SEQUENCE</scope>
    <source>
        <tissue evidence="1">Shoot tissue taken approximately 20 cm above the soil surface</tissue>
    </source>
</reference>
<sequence length="11" mass="1225">MLPAITVYCTN</sequence>
<proteinExistence type="predicted"/>
<organism evidence="1">
    <name type="scientific">Arundo donax</name>
    <name type="common">Giant reed</name>
    <name type="synonym">Donax arundinaceus</name>
    <dbReference type="NCBI Taxonomy" id="35708"/>
    <lineage>
        <taxon>Eukaryota</taxon>
        <taxon>Viridiplantae</taxon>
        <taxon>Streptophyta</taxon>
        <taxon>Embryophyta</taxon>
        <taxon>Tracheophyta</taxon>
        <taxon>Spermatophyta</taxon>
        <taxon>Magnoliopsida</taxon>
        <taxon>Liliopsida</taxon>
        <taxon>Poales</taxon>
        <taxon>Poaceae</taxon>
        <taxon>PACMAD clade</taxon>
        <taxon>Arundinoideae</taxon>
        <taxon>Arundineae</taxon>
        <taxon>Arundo</taxon>
    </lineage>
</organism>
<reference evidence="1" key="2">
    <citation type="journal article" date="2015" name="Data Brief">
        <title>Shoot transcriptome of the giant reed, Arundo donax.</title>
        <authorList>
            <person name="Barrero R.A."/>
            <person name="Guerrero F.D."/>
            <person name="Moolhuijzen P."/>
            <person name="Goolsby J.A."/>
            <person name="Tidwell J."/>
            <person name="Bellgard S.E."/>
            <person name="Bellgard M.I."/>
        </authorList>
    </citation>
    <scope>NUCLEOTIDE SEQUENCE</scope>
    <source>
        <tissue evidence="1">Shoot tissue taken approximately 20 cm above the soil surface</tissue>
    </source>
</reference>